<proteinExistence type="predicted"/>
<dbReference type="HOGENOM" id="CLU_2638014_0_0_1"/>
<organism evidence="1 2">
    <name type="scientific">Dactylellina haptotyla (strain CBS 200.50)</name>
    <name type="common">Nematode-trapping fungus</name>
    <name type="synonym">Monacrosporium haptotylum</name>
    <dbReference type="NCBI Taxonomy" id="1284197"/>
    <lineage>
        <taxon>Eukaryota</taxon>
        <taxon>Fungi</taxon>
        <taxon>Dikarya</taxon>
        <taxon>Ascomycota</taxon>
        <taxon>Pezizomycotina</taxon>
        <taxon>Orbiliomycetes</taxon>
        <taxon>Orbiliales</taxon>
        <taxon>Orbiliaceae</taxon>
        <taxon>Dactylellina</taxon>
    </lineage>
</organism>
<protein>
    <submittedName>
        <fullName evidence="1">Uncharacterized protein</fullName>
    </submittedName>
</protein>
<evidence type="ECO:0000313" key="2">
    <source>
        <dbReference type="Proteomes" id="UP000015100"/>
    </source>
</evidence>
<accession>S8A7Q0</accession>
<comment type="caution">
    <text evidence="1">The sequence shown here is derived from an EMBL/GenBank/DDBJ whole genome shotgun (WGS) entry which is preliminary data.</text>
</comment>
<reference evidence="1 2" key="1">
    <citation type="journal article" date="2013" name="PLoS Genet.">
        <title>Genomic mechanisms accounting for the adaptation to parasitism in nematode-trapping fungi.</title>
        <authorList>
            <person name="Meerupati T."/>
            <person name="Andersson K.M."/>
            <person name="Friman E."/>
            <person name="Kumar D."/>
            <person name="Tunlid A."/>
            <person name="Ahren D."/>
        </authorList>
    </citation>
    <scope>NUCLEOTIDE SEQUENCE [LARGE SCALE GENOMIC DNA]</scope>
    <source>
        <strain evidence="1 2">CBS 200.50</strain>
    </source>
</reference>
<dbReference type="EMBL" id="AQGS01000526">
    <property type="protein sequence ID" value="EPS38829.1"/>
    <property type="molecule type" value="Genomic_DNA"/>
</dbReference>
<gene>
    <name evidence="1" type="ORF">H072_7443</name>
</gene>
<reference evidence="2" key="2">
    <citation type="submission" date="2013-04" db="EMBL/GenBank/DDBJ databases">
        <title>Genomic mechanisms accounting for the adaptation to parasitism in nematode-trapping fungi.</title>
        <authorList>
            <person name="Ahren D.G."/>
        </authorList>
    </citation>
    <scope>NUCLEOTIDE SEQUENCE [LARGE SCALE GENOMIC DNA]</scope>
    <source>
        <strain evidence="2">CBS 200.50</strain>
    </source>
</reference>
<keyword evidence="2" id="KW-1185">Reference proteome</keyword>
<name>S8A7Q0_DACHA</name>
<dbReference type="Proteomes" id="UP000015100">
    <property type="component" value="Unassembled WGS sequence"/>
</dbReference>
<evidence type="ECO:0000313" key="1">
    <source>
        <dbReference type="EMBL" id="EPS38829.1"/>
    </source>
</evidence>
<sequence>MEFNYLEPTLGSSCPFSASKLWQVPELHRRRGLDELHVADRAERAPTASHVGMKTVRPYPRLYASTGPDGHQRGCRW</sequence>
<dbReference type="AlphaFoldDB" id="S8A7Q0"/>